<dbReference type="InterPro" id="IPR052026">
    <property type="entry name" value="ExeA_AAA_ATPase_DNA-bind"/>
</dbReference>
<dbReference type="EMBL" id="FQZM01000043">
    <property type="protein sequence ID" value="SHJ59529.1"/>
    <property type="molecule type" value="Genomic_DNA"/>
</dbReference>
<dbReference type="Gene3D" id="1.10.260.40">
    <property type="entry name" value="lambda repressor-like DNA-binding domains"/>
    <property type="match status" value="1"/>
</dbReference>
<keyword evidence="3" id="KW-1185">Reference proteome</keyword>
<dbReference type="PANTHER" id="PTHR35894">
    <property type="entry name" value="GENERAL SECRETION PATHWAY PROTEIN A-RELATED"/>
    <property type="match status" value="1"/>
</dbReference>
<dbReference type="RefSeq" id="WP_072870688.1">
    <property type="nucleotide sequence ID" value="NZ_FQZM01000043.1"/>
</dbReference>
<feature type="domain" description="AAA+ ATPase" evidence="1">
    <location>
        <begin position="121"/>
        <end position="313"/>
    </location>
</feature>
<dbReference type="OrthoDB" id="9815896at2"/>
<dbReference type="InterPro" id="IPR003593">
    <property type="entry name" value="AAA+_ATPase"/>
</dbReference>
<dbReference type="GO" id="GO:0003677">
    <property type="term" value="F:DNA binding"/>
    <property type="evidence" value="ECO:0007669"/>
    <property type="project" value="InterPro"/>
</dbReference>
<dbReference type="AlphaFoldDB" id="A0A1M6KKR5"/>
<accession>A0A1M6KKR5</accession>
<dbReference type="SUPFAM" id="SSF52540">
    <property type="entry name" value="P-loop containing nucleoside triphosphate hydrolases"/>
    <property type="match status" value="1"/>
</dbReference>
<sequence length="342" mass="37425">MAEPAEVIGMQPATEEDAEKLRAWLNDLIKNRGVTVTTIAREMGVSHSLISQFLSGTKKSANLMAKLQQFRTRVEYAAGSEAQERAAEDTTILPHPTFPAGLFMTEDLRQVLGLCAMCQEDGEIGVVIGPAGSGKTTALQEFCRREQRAAYIKADVTMSPKELLFEIGQKLGVSLSGSRRAMARQIVNQLRLDPVLIIVDEADVLVSRDSVLKLDVLRGIWDEAHSGLVLAGPPVLAKYLVKGPGGQSNLAQFYSRVRRAYYMKGVTRDEAMQILSGYRMTEGARNYLVAAAVSKAHGGLRRFTRLLQNALDLCEPGETITTEIVREADGMLVSPKTLGLEF</sequence>
<name>A0A1M6KKR5_9FIRM</name>
<dbReference type="Proteomes" id="UP000184529">
    <property type="component" value="Unassembled WGS sequence"/>
</dbReference>
<dbReference type="SMART" id="SM00382">
    <property type="entry name" value="AAA"/>
    <property type="match status" value="1"/>
</dbReference>
<organism evidence="2 3">
    <name type="scientific">Desulfofundulus thermosubterraneus DSM 16057</name>
    <dbReference type="NCBI Taxonomy" id="1121432"/>
    <lineage>
        <taxon>Bacteria</taxon>
        <taxon>Bacillati</taxon>
        <taxon>Bacillota</taxon>
        <taxon>Clostridia</taxon>
        <taxon>Eubacteriales</taxon>
        <taxon>Peptococcaceae</taxon>
        <taxon>Desulfofundulus</taxon>
    </lineage>
</organism>
<dbReference type="InterPro" id="IPR049945">
    <property type="entry name" value="AAA_22"/>
</dbReference>
<dbReference type="GO" id="GO:0016887">
    <property type="term" value="F:ATP hydrolysis activity"/>
    <property type="evidence" value="ECO:0007669"/>
    <property type="project" value="InterPro"/>
</dbReference>
<dbReference type="SUPFAM" id="SSF47413">
    <property type="entry name" value="lambda repressor-like DNA-binding domains"/>
    <property type="match status" value="1"/>
</dbReference>
<evidence type="ECO:0000259" key="1">
    <source>
        <dbReference type="SMART" id="SM00382"/>
    </source>
</evidence>
<dbReference type="PANTHER" id="PTHR35894:SF5">
    <property type="entry name" value="MU-LIKE PROPHAGE FLUMU DNA TRANSPOSITION PROTEIN B"/>
    <property type="match status" value="1"/>
</dbReference>
<dbReference type="InterPro" id="IPR027417">
    <property type="entry name" value="P-loop_NTPase"/>
</dbReference>
<reference evidence="3" key="1">
    <citation type="submission" date="2016-11" db="EMBL/GenBank/DDBJ databases">
        <authorList>
            <person name="Varghese N."/>
            <person name="Submissions S."/>
        </authorList>
    </citation>
    <scope>NUCLEOTIDE SEQUENCE [LARGE SCALE GENOMIC DNA]</scope>
    <source>
        <strain evidence="3">DSM 16057</strain>
    </source>
</reference>
<dbReference type="InterPro" id="IPR001387">
    <property type="entry name" value="Cro/C1-type_HTH"/>
</dbReference>
<protein>
    <submittedName>
        <fullName evidence="2">DNA transposition protein, AAA+ family ATPase</fullName>
    </submittedName>
</protein>
<dbReference type="InterPro" id="IPR010982">
    <property type="entry name" value="Lambda_DNA-bd_dom_sf"/>
</dbReference>
<evidence type="ECO:0000313" key="3">
    <source>
        <dbReference type="Proteomes" id="UP000184529"/>
    </source>
</evidence>
<gene>
    <name evidence="2" type="ORF">SAMN02745219_02904</name>
</gene>
<evidence type="ECO:0000313" key="2">
    <source>
        <dbReference type="EMBL" id="SHJ59529.1"/>
    </source>
</evidence>
<dbReference type="Gene3D" id="3.40.50.300">
    <property type="entry name" value="P-loop containing nucleotide triphosphate hydrolases"/>
    <property type="match status" value="1"/>
</dbReference>
<dbReference type="Pfam" id="PF13401">
    <property type="entry name" value="AAA_22"/>
    <property type="match status" value="1"/>
</dbReference>
<dbReference type="STRING" id="1121432.SAMN02745219_02904"/>
<proteinExistence type="predicted"/>
<dbReference type="CDD" id="cd00093">
    <property type="entry name" value="HTH_XRE"/>
    <property type="match status" value="1"/>
</dbReference>